<protein>
    <submittedName>
        <fullName evidence="3">Mucin-22-like</fullName>
    </submittedName>
</protein>
<organism evidence="2 3">
    <name type="scientific">Phascolarctos cinereus</name>
    <name type="common">Koala</name>
    <dbReference type="NCBI Taxonomy" id="38626"/>
    <lineage>
        <taxon>Eukaryota</taxon>
        <taxon>Metazoa</taxon>
        <taxon>Chordata</taxon>
        <taxon>Craniata</taxon>
        <taxon>Vertebrata</taxon>
        <taxon>Euteleostomi</taxon>
        <taxon>Mammalia</taxon>
        <taxon>Metatheria</taxon>
        <taxon>Diprotodontia</taxon>
        <taxon>Phascolarctidae</taxon>
        <taxon>Phascolarctos</taxon>
    </lineage>
</organism>
<name>A0A6P5J8J5_PHACI</name>
<dbReference type="Proteomes" id="UP000515140">
    <property type="component" value="Unplaced"/>
</dbReference>
<feature type="compositionally biased region" description="Polar residues" evidence="1">
    <location>
        <begin position="178"/>
        <end position="200"/>
    </location>
</feature>
<sequence length="260" mass="26556">MPTSFAETRQPFTSLETLKTASVSTKGTDVDTIVTQTGSSFVDSVVTSPSLEPGVTSNLGISIPPIFTITMPTSLAEIGRPFTSLDTLKTSTVSTEGIDVDTTVTQTSSGSVDTVSTSSGLEPGVISTLGLSTSSKSTITISTSLAETGWPFISLETLKTSSVSTKGTDVDIAVTQTGSASTDSMATSSGLEPKVTSTLGPSGITTASSSTITMAANLAETRWLNTFLQTLKTSSVSTKGPDVDTIVTETFSGSAAIHIP</sequence>
<evidence type="ECO:0000256" key="1">
    <source>
        <dbReference type="SAM" id="MobiDB-lite"/>
    </source>
</evidence>
<dbReference type="InParanoid" id="A0A6P5J8J5"/>
<evidence type="ECO:0000313" key="2">
    <source>
        <dbReference type="Proteomes" id="UP000515140"/>
    </source>
</evidence>
<evidence type="ECO:0000313" key="3">
    <source>
        <dbReference type="RefSeq" id="XP_020827409.1"/>
    </source>
</evidence>
<keyword evidence="2" id="KW-1185">Reference proteome</keyword>
<dbReference type="GeneID" id="110197713"/>
<proteinExistence type="predicted"/>
<dbReference type="KEGG" id="pcw:110197713"/>
<dbReference type="RefSeq" id="XP_020827409.1">
    <property type="nucleotide sequence ID" value="XM_020971750.1"/>
</dbReference>
<reference evidence="3" key="1">
    <citation type="submission" date="2025-08" db="UniProtKB">
        <authorList>
            <consortium name="RefSeq"/>
        </authorList>
    </citation>
    <scope>IDENTIFICATION</scope>
    <source>
        <tissue evidence="3">Spleen</tissue>
    </source>
</reference>
<feature type="region of interest" description="Disordered" evidence="1">
    <location>
        <begin position="178"/>
        <end position="202"/>
    </location>
</feature>
<gene>
    <name evidence="3" type="primary">LOC110197713</name>
</gene>
<accession>A0A6P5J8J5</accession>
<dbReference type="AlphaFoldDB" id="A0A6P5J8J5"/>